<protein>
    <recommendedName>
        <fullName evidence="3">Tetratricopeptide repeat protein</fullName>
    </recommendedName>
</protein>
<gene>
    <name evidence="1" type="ordered locus">Rru_A1862</name>
</gene>
<organism evidence="1 2">
    <name type="scientific">Rhodospirillum rubrum (strain ATCC 11170 / ATH 1.1.1 / DSM 467 / LMG 4362 / NCIMB 8255 / S1)</name>
    <dbReference type="NCBI Taxonomy" id="269796"/>
    <lineage>
        <taxon>Bacteria</taxon>
        <taxon>Pseudomonadati</taxon>
        <taxon>Pseudomonadota</taxon>
        <taxon>Alphaproteobacteria</taxon>
        <taxon>Rhodospirillales</taxon>
        <taxon>Rhodospirillaceae</taxon>
        <taxon>Rhodospirillum</taxon>
    </lineage>
</organism>
<dbReference type="InterPro" id="IPR011990">
    <property type="entry name" value="TPR-like_helical_dom_sf"/>
</dbReference>
<dbReference type="SUPFAM" id="SSF48452">
    <property type="entry name" value="TPR-like"/>
    <property type="match status" value="1"/>
</dbReference>
<dbReference type="HOGENOM" id="CLU_2495866_0_0_5"/>
<dbReference type="EMBL" id="CP000230">
    <property type="protein sequence ID" value="ABC22662.1"/>
    <property type="molecule type" value="Genomic_DNA"/>
</dbReference>
<dbReference type="EnsemblBacteria" id="ABC22662">
    <property type="protein sequence ID" value="ABC22662"/>
    <property type="gene ID" value="Rru_A1862"/>
</dbReference>
<sequence>MPMTETIANNEARLRAQFAQAMLGKAVVLDRMGKTDEARAAYDAVIQRFRSDPEPRIRQQVTEALYALYLMQRQESESAGLVTLTK</sequence>
<dbReference type="AlphaFoldDB" id="Q2RT83"/>
<accession>Q2RT83</accession>
<dbReference type="Proteomes" id="UP000001929">
    <property type="component" value="Chromosome"/>
</dbReference>
<evidence type="ECO:0000313" key="2">
    <source>
        <dbReference type="Proteomes" id="UP000001929"/>
    </source>
</evidence>
<dbReference type="KEGG" id="rru:Rru_A1862"/>
<evidence type="ECO:0008006" key="3">
    <source>
        <dbReference type="Google" id="ProtNLM"/>
    </source>
</evidence>
<name>Q2RT83_RHORT</name>
<evidence type="ECO:0000313" key="1">
    <source>
        <dbReference type="EMBL" id="ABC22662.1"/>
    </source>
</evidence>
<proteinExistence type="predicted"/>
<keyword evidence="2" id="KW-1185">Reference proteome</keyword>
<reference evidence="1 2" key="1">
    <citation type="journal article" date="2011" name="Stand. Genomic Sci.">
        <title>Complete genome sequence of Rhodospirillum rubrum type strain (S1).</title>
        <authorList>
            <person name="Munk A.C."/>
            <person name="Copeland A."/>
            <person name="Lucas S."/>
            <person name="Lapidus A."/>
            <person name="Del Rio T.G."/>
            <person name="Barry K."/>
            <person name="Detter J.C."/>
            <person name="Hammon N."/>
            <person name="Israni S."/>
            <person name="Pitluck S."/>
            <person name="Brettin T."/>
            <person name="Bruce D."/>
            <person name="Han C."/>
            <person name="Tapia R."/>
            <person name="Gilna P."/>
            <person name="Schmutz J."/>
            <person name="Larimer F."/>
            <person name="Land M."/>
            <person name="Kyrpides N.C."/>
            <person name="Mavromatis K."/>
            <person name="Richardson P."/>
            <person name="Rohde M."/>
            <person name="Goker M."/>
            <person name="Klenk H.P."/>
            <person name="Zhang Y."/>
            <person name="Roberts G.P."/>
            <person name="Reslewic S."/>
            <person name="Schwartz D.C."/>
        </authorList>
    </citation>
    <scope>NUCLEOTIDE SEQUENCE [LARGE SCALE GENOMIC DNA]</scope>
    <source>
        <strain evidence="2">ATCC 11170 / ATH 1.1.1 / DSM 467 / LMG 4362 / NCIMB 8255 / S1</strain>
    </source>
</reference>
<dbReference type="Gene3D" id="1.25.40.10">
    <property type="entry name" value="Tetratricopeptide repeat domain"/>
    <property type="match status" value="1"/>
</dbReference>